<dbReference type="AlphaFoldDB" id="A0A735CXY0"/>
<sequence>MAYWVSSQIDSFAGKINQGWFDIPNGWTTDSFGVVSFRNNAANGHGGDSELYLHGFVVSGSHMGYDYGYSHSCVCPRNAPITVSSAQGIGWLRYRRLGS</sequence>
<comment type="caution">
    <text evidence="1">The sequence shown here is derived from an EMBL/GenBank/DDBJ whole genome shotgun (WGS) entry which is preliminary data.</text>
</comment>
<protein>
    <submittedName>
        <fullName evidence="1">Uncharacterized protein</fullName>
    </submittedName>
</protein>
<dbReference type="EMBL" id="DAASSO010000001">
    <property type="protein sequence ID" value="HAE6846721.1"/>
    <property type="molecule type" value="Genomic_DNA"/>
</dbReference>
<proteinExistence type="predicted"/>
<name>A0A735CXY0_SALMU</name>
<reference evidence="1" key="1">
    <citation type="journal article" date="2018" name="Genome Biol.">
        <title>SKESA: strategic k-mer extension for scrupulous assemblies.</title>
        <authorList>
            <person name="Souvorov A."/>
            <person name="Agarwala R."/>
            <person name="Lipman D.J."/>
        </authorList>
    </citation>
    <scope>NUCLEOTIDE SEQUENCE</scope>
    <source>
        <strain evidence="1">12-0651</strain>
    </source>
</reference>
<gene>
    <name evidence="1" type="ORF">G4L24_000073</name>
</gene>
<evidence type="ECO:0000313" key="1">
    <source>
        <dbReference type="EMBL" id="HAE6846721.1"/>
    </source>
</evidence>
<reference evidence="1" key="2">
    <citation type="submission" date="2018-07" db="EMBL/GenBank/DDBJ databases">
        <authorList>
            <consortium name="NCBI Pathogen Detection Project"/>
        </authorList>
    </citation>
    <scope>NUCLEOTIDE SEQUENCE</scope>
    <source>
        <strain evidence="1">12-0651</strain>
    </source>
</reference>
<organism evidence="1">
    <name type="scientific">Salmonella muenchen</name>
    <dbReference type="NCBI Taxonomy" id="596"/>
    <lineage>
        <taxon>Bacteria</taxon>
        <taxon>Pseudomonadati</taxon>
        <taxon>Pseudomonadota</taxon>
        <taxon>Gammaproteobacteria</taxon>
        <taxon>Enterobacterales</taxon>
        <taxon>Enterobacteriaceae</taxon>
        <taxon>Salmonella</taxon>
    </lineage>
</organism>
<accession>A0A735CXY0</accession>